<proteinExistence type="predicted"/>
<evidence type="ECO:0000313" key="3">
    <source>
        <dbReference type="Proteomes" id="UP000664169"/>
    </source>
</evidence>
<evidence type="ECO:0000256" key="1">
    <source>
        <dbReference type="SAM" id="MobiDB-lite"/>
    </source>
</evidence>
<dbReference type="AlphaFoldDB" id="A0A8H3IA82"/>
<dbReference type="Proteomes" id="UP000664169">
    <property type="component" value="Unassembled WGS sequence"/>
</dbReference>
<protein>
    <submittedName>
        <fullName evidence="2">Uncharacterized protein</fullName>
    </submittedName>
</protein>
<sequence length="346" mass="38523">MSRFQPIDMTQVELPRPWYTLPSSIPPLMPPLGHSVPPAPVAGFSLPPTSGQVAPTVDGEQSVQQTERPWINRILRGPQEPVDFYIARMEAECSHKPRPVRAQGESAEDYAQRLWLRVYNKYCKRRSRHNERANYDQDSNGNPNDGNDSRSGRSQPQSRRQSVGPFHSNGQAANSGYGHSNARQVPSLGSHNDQNGRVAVDTQRMILAQAAAGVRLQEHVSERARQAVHMEQFFRMALDIPSHETVFDGTTSRFHGSFAEIANFMNLDQGGACMVLRQDQSNTGLQTPPQESVYTSGSGHTMINSVRNALIDDEVDANDKSSGMTVLQPITDEEFAHLLVFFNCNR</sequence>
<keyword evidence="3" id="KW-1185">Reference proteome</keyword>
<organism evidence="2 3">
    <name type="scientific">Gomphillus americanus</name>
    <dbReference type="NCBI Taxonomy" id="1940652"/>
    <lineage>
        <taxon>Eukaryota</taxon>
        <taxon>Fungi</taxon>
        <taxon>Dikarya</taxon>
        <taxon>Ascomycota</taxon>
        <taxon>Pezizomycotina</taxon>
        <taxon>Lecanoromycetes</taxon>
        <taxon>OSLEUM clade</taxon>
        <taxon>Ostropomycetidae</taxon>
        <taxon>Ostropales</taxon>
        <taxon>Graphidaceae</taxon>
        <taxon>Gomphilloideae</taxon>
        <taxon>Gomphillus</taxon>
    </lineage>
</organism>
<name>A0A8H3IA82_9LECA</name>
<gene>
    <name evidence="2" type="ORF">GOMPHAMPRED_007830</name>
</gene>
<accession>A0A8H3IA82</accession>
<feature type="compositionally biased region" description="Low complexity" evidence="1">
    <location>
        <begin position="152"/>
        <end position="162"/>
    </location>
</feature>
<dbReference type="EMBL" id="CAJPDQ010000008">
    <property type="protein sequence ID" value="CAF9913225.1"/>
    <property type="molecule type" value="Genomic_DNA"/>
</dbReference>
<feature type="region of interest" description="Disordered" evidence="1">
    <location>
        <begin position="129"/>
        <end position="195"/>
    </location>
</feature>
<evidence type="ECO:0000313" key="2">
    <source>
        <dbReference type="EMBL" id="CAF9913225.1"/>
    </source>
</evidence>
<feature type="compositionally biased region" description="Polar residues" evidence="1">
    <location>
        <begin position="168"/>
        <end position="195"/>
    </location>
</feature>
<reference evidence="2" key="1">
    <citation type="submission" date="2021-03" db="EMBL/GenBank/DDBJ databases">
        <authorList>
            <person name="Tagirdzhanova G."/>
        </authorList>
    </citation>
    <scope>NUCLEOTIDE SEQUENCE</scope>
</reference>
<comment type="caution">
    <text evidence="2">The sequence shown here is derived from an EMBL/GenBank/DDBJ whole genome shotgun (WGS) entry which is preliminary data.</text>
</comment>